<sequence length="88" mass="9741">MPCNTNVLQCNIHVMATAQHDLIEAKLPSGMTLRAFVAQRRRRGAGWRSIANELNDATGVYTSHTTIRRWFGSTEPKAIATMNRAVSA</sequence>
<evidence type="ECO:0000313" key="1">
    <source>
        <dbReference type="EMBL" id="QOC56056.1"/>
    </source>
</evidence>
<reference evidence="1 2" key="1">
    <citation type="submission" date="2020-07" db="EMBL/GenBank/DDBJ databases">
        <authorList>
            <person name="Bortz R.L."/>
            <person name="Bai C."/>
            <person name="Brody A."/>
            <person name="Douse D."/>
            <person name="Feder N.M."/>
            <person name="Fischer E."/>
            <person name="Kim I."/>
            <person name="Kornbau S."/>
            <person name="Malek C.E."/>
            <person name="Menendez J.A."/>
            <person name="Moore R.J."/>
            <person name="Pinkovsky V.I."/>
            <person name="Raghavan D."/>
            <person name="Reznik A.S."/>
            <person name="Sciarra A.R."/>
            <person name="Starinsky S.F."/>
            <person name="Vaughan O."/>
            <person name="Walker S.E."/>
            <person name="Wiemann J."/>
            <person name="Butela K.A."/>
            <person name="Garlena R.A."/>
            <person name="Russell D.A."/>
            <person name="Pope W.H."/>
            <person name="Jacobs-Sera D."/>
            <person name="Hatfull G.F."/>
        </authorList>
    </citation>
    <scope>NUCLEOTIDE SEQUENCE [LARGE SCALE GENOMIC DNA]</scope>
</reference>
<protein>
    <submittedName>
        <fullName evidence="1">Helix-turn-helix DNA binding domain protein</fullName>
    </submittedName>
</protein>
<dbReference type="Proteomes" id="UP000516645">
    <property type="component" value="Segment"/>
</dbReference>
<dbReference type="KEGG" id="vg:65128388"/>
<dbReference type="RefSeq" id="YP_010110098.1">
    <property type="nucleotide sequence ID" value="NC_055867.1"/>
</dbReference>
<dbReference type="EMBL" id="MT771343">
    <property type="protein sequence ID" value="QOC56056.1"/>
    <property type="molecule type" value="Genomic_DNA"/>
</dbReference>
<gene>
    <name evidence="1" type="primary">58</name>
    <name evidence="1" type="ORF">SEA_CLOWN_58</name>
</gene>
<accession>A0A7L7SIE1</accession>
<organism evidence="1 2">
    <name type="scientific">Gordonia phage Clown</name>
    <dbReference type="NCBI Taxonomy" id="2759393"/>
    <lineage>
        <taxon>Viruses</taxon>
        <taxon>Duplodnaviria</taxon>
        <taxon>Heunggongvirae</taxon>
        <taxon>Uroviricota</taxon>
        <taxon>Caudoviricetes</taxon>
        <taxon>Stackebrandtviridae</taxon>
        <taxon>Frickvirinae</taxon>
        <taxon>Clownvirus</taxon>
        <taxon>Clownvirus clown</taxon>
    </lineage>
</organism>
<proteinExistence type="predicted"/>
<dbReference type="GeneID" id="65128388"/>
<name>A0A7L7SIE1_9CAUD</name>
<evidence type="ECO:0000313" key="2">
    <source>
        <dbReference type="Proteomes" id="UP000516645"/>
    </source>
</evidence>
<keyword evidence="2" id="KW-1185">Reference proteome</keyword>